<evidence type="ECO:0000313" key="1">
    <source>
        <dbReference type="EMBL" id="OLN24378.1"/>
    </source>
</evidence>
<protein>
    <submittedName>
        <fullName evidence="1">Enoyl-CoA hydratase</fullName>
    </submittedName>
</protein>
<dbReference type="InterPro" id="IPR029045">
    <property type="entry name" value="ClpP/crotonase-like_dom_sf"/>
</dbReference>
<gene>
    <name evidence="1" type="ORF">DSOL_5440</name>
</gene>
<sequence length="46" mass="4915">MAYETIIVEIEEGIATVTLNRPEVLNALSSQVFNELADAVCEFGGG</sequence>
<keyword evidence="2" id="KW-1185">Reference proteome</keyword>
<accession>A0A1Q8QAL3</accession>
<dbReference type="Proteomes" id="UP000186102">
    <property type="component" value="Unassembled WGS sequence"/>
</dbReference>
<dbReference type="EMBL" id="MLBF01000218">
    <property type="protein sequence ID" value="OLN24378.1"/>
    <property type="molecule type" value="Genomic_DNA"/>
</dbReference>
<proteinExistence type="predicted"/>
<dbReference type="SUPFAM" id="SSF52096">
    <property type="entry name" value="ClpP/crotonase"/>
    <property type="match status" value="1"/>
</dbReference>
<name>A0A1Q8QAL3_9FIRM</name>
<dbReference type="STRING" id="1888891.DSOL_5440"/>
<dbReference type="Pfam" id="PF00378">
    <property type="entry name" value="ECH_1"/>
    <property type="match status" value="1"/>
</dbReference>
<evidence type="ECO:0000313" key="2">
    <source>
        <dbReference type="Proteomes" id="UP000186102"/>
    </source>
</evidence>
<dbReference type="AlphaFoldDB" id="A0A1Q8QAL3"/>
<dbReference type="InterPro" id="IPR001753">
    <property type="entry name" value="Enoyl-CoA_hydra/iso"/>
</dbReference>
<comment type="caution">
    <text evidence="1">The sequence shown here is derived from an EMBL/GenBank/DDBJ whole genome shotgun (WGS) entry which is preliminary data.</text>
</comment>
<dbReference type="GO" id="GO:0003824">
    <property type="term" value="F:catalytic activity"/>
    <property type="evidence" value="ECO:0007669"/>
    <property type="project" value="UniProtKB-ARBA"/>
</dbReference>
<reference evidence="1 2" key="1">
    <citation type="submission" date="2016-09" db="EMBL/GenBank/DDBJ databases">
        <title>Complete genome of Desulfosporosinus sp. OL.</title>
        <authorList>
            <person name="Mardanov A."/>
            <person name="Beletsky A."/>
            <person name="Panova A."/>
            <person name="Karnachuk O."/>
            <person name="Ravin N."/>
        </authorList>
    </citation>
    <scope>NUCLEOTIDE SEQUENCE [LARGE SCALE GENOMIC DNA]</scope>
    <source>
        <strain evidence="1 2">OL</strain>
    </source>
</reference>
<dbReference type="Gene3D" id="3.90.226.10">
    <property type="entry name" value="2-enoyl-CoA Hydratase, Chain A, domain 1"/>
    <property type="match status" value="1"/>
</dbReference>
<organism evidence="1 2">
    <name type="scientific">Desulfosporosinus metallidurans</name>
    <dbReference type="NCBI Taxonomy" id="1888891"/>
    <lineage>
        <taxon>Bacteria</taxon>
        <taxon>Bacillati</taxon>
        <taxon>Bacillota</taxon>
        <taxon>Clostridia</taxon>
        <taxon>Eubacteriales</taxon>
        <taxon>Desulfitobacteriaceae</taxon>
        <taxon>Desulfosporosinus</taxon>
    </lineage>
</organism>